<evidence type="ECO:0000313" key="4">
    <source>
        <dbReference type="Proteomes" id="UP001265700"/>
    </source>
</evidence>
<evidence type="ECO:0000313" key="3">
    <source>
        <dbReference type="EMBL" id="MDR7151465.1"/>
    </source>
</evidence>
<evidence type="ECO:0000256" key="1">
    <source>
        <dbReference type="ARBA" id="ARBA00022801"/>
    </source>
</evidence>
<dbReference type="CDD" id="cd07197">
    <property type="entry name" value="nitrilase"/>
    <property type="match status" value="1"/>
</dbReference>
<protein>
    <submittedName>
        <fullName evidence="3">Amidohydrolase</fullName>
    </submittedName>
</protein>
<organism evidence="3 4">
    <name type="scientific">Hydrogenophaga palleronii</name>
    <dbReference type="NCBI Taxonomy" id="65655"/>
    <lineage>
        <taxon>Bacteria</taxon>
        <taxon>Pseudomonadati</taxon>
        <taxon>Pseudomonadota</taxon>
        <taxon>Betaproteobacteria</taxon>
        <taxon>Burkholderiales</taxon>
        <taxon>Comamonadaceae</taxon>
        <taxon>Hydrogenophaga</taxon>
    </lineage>
</organism>
<dbReference type="InterPro" id="IPR036526">
    <property type="entry name" value="C-N_Hydrolase_sf"/>
</dbReference>
<proteinExistence type="predicted"/>
<dbReference type="PANTHER" id="PTHR43674">
    <property type="entry name" value="NITRILASE C965.09-RELATED"/>
    <property type="match status" value="1"/>
</dbReference>
<reference evidence="3 4" key="1">
    <citation type="submission" date="2023-07" db="EMBL/GenBank/DDBJ databases">
        <title>Sorghum-associated microbial communities from plants grown in Nebraska, USA.</title>
        <authorList>
            <person name="Schachtman D."/>
        </authorList>
    </citation>
    <scope>NUCLEOTIDE SEQUENCE [LARGE SCALE GENOMIC DNA]</scope>
    <source>
        <strain evidence="3 4">4249</strain>
    </source>
</reference>
<name>A0ABU1WQ90_9BURK</name>
<dbReference type="RefSeq" id="WP_310318896.1">
    <property type="nucleotide sequence ID" value="NZ_JAVDWU010000007.1"/>
</dbReference>
<gene>
    <name evidence="3" type="ORF">J2W49_003441</name>
</gene>
<dbReference type="EMBL" id="JAVDWU010000007">
    <property type="protein sequence ID" value="MDR7151465.1"/>
    <property type="molecule type" value="Genomic_DNA"/>
</dbReference>
<evidence type="ECO:0000259" key="2">
    <source>
        <dbReference type="PROSITE" id="PS50263"/>
    </source>
</evidence>
<keyword evidence="4" id="KW-1185">Reference proteome</keyword>
<dbReference type="Pfam" id="PF00795">
    <property type="entry name" value="CN_hydrolase"/>
    <property type="match status" value="1"/>
</dbReference>
<dbReference type="PROSITE" id="PS50263">
    <property type="entry name" value="CN_HYDROLASE"/>
    <property type="match status" value="1"/>
</dbReference>
<dbReference type="PANTHER" id="PTHR43674:SF2">
    <property type="entry name" value="BETA-UREIDOPROPIONASE"/>
    <property type="match status" value="1"/>
</dbReference>
<comment type="caution">
    <text evidence="3">The sequence shown here is derived from an EMBL/GenBank/DDBJ whole genome shotgun (WGS) entry which is preliminary data.</text>
</comment>
<dbReference type="InterPro" id="IPR003010">
    <property type="entry name" value="C-N_Hydrolase"/>
</dbReference>
<dbReference type="SUPFAM" id="SSF56317">
    <property type="entry name" value="Carbon-nitrogen hydrolase"/>
    <property type="match status" value="1"/>
</dbReference>
<accession>A0ABU1WQ90</accession>
<dbReference type="Proteomes" id="UP001265700">
    <property type="component" value="Unassembled WGS sequence"/>
</dbReference>
<feature type="domain" description="CN hydrolase" evidence="2">
    <location>
        <begin position="5"/>
        <end position="247"/>
    </location>
</feature>
<sequence length="255" mass="26702">MPSRFTIAAAQTTPVAGDRAVNMEQHVYMVEMAARLGVQLLLFPELSLSGYEPQQLKSCLTSAHDPLLAPLKAAARHHEMTLVVGAPTAPAGETHAGGLPHISALVIGNEGEVLIYHKQHLHPGENSHAIAGPNHPFVFDVAGRRCGLAICADVTHATHPKAAREAGATLYLAGMVVSGQGYAVDAGLLKAHAITHRMPVLLANMGSPSGGYLCAGRSALWDEDGRCVAALAGDGAGLLVLHRQESGWYGRALTL</sequence>
<dbReference type="Gene3D" id="3.60.110.10">
    <property type="entry name" value="Carbon-nitrogen hydrolase"/>
    <property type="match status" value="1"/>
</dbReference>
<dbReference type="InterPro" id="IPR050345">
    <property type="entry name" value="Aliph_Amidase/BUP"/>
</dbReference>
<keyword evidence="1" id="KW-0378">Hydrolase</keyword>